<comment type="caution">
    <text evidence="3">The sequence shown here is derived from an EMBL/GenBank/DDBJ whole genome shotgun (WGS) entry which is preliminary data.</text>
</comment>
<evidence type="ECO:0000259" key="2">
    <source>
        <dbReference type="Pfam" id="PF05116"/>
    </source>
</evidence>
<dbReference type="SFLD" id="SFLDG01141">
    <property type="entry name" value="C2.B.1:_Sucrose_Phosphatase_Li"/>
    <property type="match status" value="1"/>
</dbReference>
<dbReference type="PANTHER" id="PTHR10788:SF106">
    <property type="entry name" value="BCDNA.GH08860"/>
    <property type="match status" value="1"/>
</dbReference>
<keyword evidence="4" id="KW-1185">Reference proteome</keyword>
<dbReference type="STRING" id="418702.BJN45_03110"/>
<evidence type="ECO:0000313" key="4">
    <source>
        <dbReference type="Proteomes" id="UP000187526"/>
    </source>
</evidence>
<accession>A0A1R1ID45</accession>
<sequence length="745" mass="82606">MLLATDLDGTFLGGSAEQRQALYQLISGSQDIQLVFVTGRGLEAVMPLLSDPMVPTPDYIICDVGGTVVEGGSLQPVQPLQAGIDLRWPGERTVADAMAQFPELERQEVPQQRRCSYFCHQDAVTPELIEVARALDCEVMYSASRYLDLLPAGVNKGSTLKALVEHLGVPHAQVLVAGDTLNDLAMYEAGFQGVCVGESEPALLAATQALPNAFHASDPGCGGILQAIVHYSLLRPGYLDAATVSAERGRAELVMVYHRLPYEEHRINGRIVQRRPKSPNGIIPTLLSFFAAGQRGSWVAWSIHDEALDPPFEVHTTVDAKAYPGLLAARVALSKEEVDVFYKRFSKEAFWPTLHTFWERAVFREEDWAVFVAVNRKFAERTAAEAAEGATVWLHDYNLWMVPAALRELRPDLKIAFFHHTYFPSADAFNVLPWRREIVGSLLQCDYIGFHIPRQAENFVDVAAGVASLQILERRACAPRYLTYGCAVGLETMTTRIEVHGRQIGLGAHPVGLDLGRIRQSLQHAKTPGRRAAIRNEFAGKRLVLSVERLDYTKGTLEKIRAFGDLLERYPQMRGKVSLVVVCVPAAKEMTIYDELQVQIEQAVGRVNGQYAEVGWSPIRFFFRPLPFEEVVAWYAEADVMWITPLRDGLNLVCKEYVATQGQTDGRGVLVLSEFAGAAAELHGALLTNPHDPADLRERLRQAIEMDPVERDSRLRGLNEIVCHNDIECWGREFLDAVAAVGASS</sequence>
<dbReference type="AlphaFoldDB" id="A0A1R1ID45"/>
<dbReference type="CDD" id="cd03788">
    <property type="entry name" value="GT20_TPS"/>
    <property type="match status" value="1"/>
</dbReference>
<dbReference type="InterPro" id="IPR006379">
    <property type="entry name" value="HAD-SF_hydro_IIB"/>
</dbReference>
<dbReference type="InterPro" id="IPR023214">
    <property type="entry name" value="HAD_sf"/>
</dbReference>
<dbReference type="GO" id="GO:0003825">
    <property type="term" value="F:alpha,alpha-trehalose-phosphate synthase (UDP-forming) activity"/>
    <property type="evidence" value="ECO:0007669"/>
    <property type="project" value="TreeGrafter"/>
</dbReference>
<dbReference type="GO" id="GO:0051473">
    <property type="term" value="P:glucosylglycerol biosynthetic process"/>
    <property type="evidence" value="ECO:0007669"/>
    <property type="project" value="InterPro"/>
</dbReference>
<dbReference type="Gene3D" id="3.40.50.1000">
    <property type="entry name" value="HAD superfamily/HAD-like"/>
    <property type="match status" value="1"/>
</dbReference>
<reference evidence="3 4" key="1">
    <citation type="submission" date="2016-10" db="EMBL/GenBank/DDBJ databases">
        <title>Alkaliphiles isolated from bioreactors.</title>
        <authorList>
            <person name="Salah Z."/>
            <person name="Rout S.P."/>
            <person name="Humphreys P.N."/>
        </authorList>
    </citation>
    <scope>NUCLEOTIDE SEQUENCE [LARGE SCALE GENOMIC DNA]</scope>
    <source>
        <strain evidence="3 4">ZS02</strain>
    </source>
</reference>
<dbReference type="InterPro" id="IPR001830">
    <property type="entry name" value="Glyco_trans_20"/>
</dbReference>
<dbReference type="EMBL" id="MTHD01000001">
    <property type="protein sequence ID" value="OMG56617.1"/>
    <property type="molecule type" value="Genomic_DNA"/>
</dbReference>
<dbReference type="NCBIfam" id="TIGR01484">
    <property type="entry name" value="HAD-SF-IIB"/>
    <property type="match status" value="1"/>
</dbReference>
<dbReference type="GO" id="GO:0016791">
    <property type="term" value="F:phosphatase activity"/>
    <property type="evidence" value="ECO:0007669"/>
    <property type="project" value="UniProtKB-ARBA"/>
</dbReference>
<dbReference type="Pfam" id="PF00982">
    <property type="entry name" value="Glyco_transf_20"/>
    <property type="match status" value="1"/>
</dbReference>
<feature type="domain" description="Sucrose phosphatase-like" evidence="2">
    <location>
        <begin position="2"/>
        <end position="231"/>
    </location>
</feature>
<dbReference type="SUPFAM" id="SSF56784">
    <property type="entry name" value="HAD-like"/>
    <property type="match status" value="1"/>
</dbReference>
<dbReference type="NCBIfam" id="TIGR02398">
    <property type="entry name" value="gluc_glyc_Psyn"/>
    <property type="match status" value="1"/>
</dbReference>
<organism evidence="3 4">
    <name type="scientific">Azonexus hydrophilus</name>
    <dbReference type="NCBI Taxonomy" id="418702"/>
    <lineage>
        <taxon>Bacteria</taxon>
        <taxon>Pseudomonadati</taxon>
        <taxon>Pseudomonadota</taxon>
        <taxon>Betaproteobacteria</taxon>
        <taxon>Rhodocyclales</taxon>
        <taxon>Azonexaceae</taxon>
        <taxon>Azonexus</taxon>
    </lineage>
</organism>
<evidence type="ECO:0000313" key="3">
    <source>
        <dbReference type="EMBL" id="OMG56617.1"/>
    </source>
</evidence>
<evidence type="ECO:0000256" key="1">
    <source>
        <dbReference type="ARBA" id="ARBA00008799"/>
    </source>
</evidence>
<dbReference type="InterPro" id="IPR036412">
    <property type="entry name" value="HAD-like_sf"/>
</dbReference>
<dbReference type="GO" id="GO:0005992">
    <property type="term" value="P:trehalose biosynthetic process"/>
    <property type="evidence" value="ECO:0007669"/>
    <property type="project" value="InterPro"/>
</dbReference>
<gene>
    <name evidence="3" type="ORF">BJN45_03110</name>
</gene>
<dbReference type="SFLD" id="SFLDS00003">
    <property type="entry name" value="Haloacid_Dehalogenase"/>
    <property type="match status" value="1"/>
</dbReference>
<dbReference type="RefSeq" id="WP_076091935.1">
    <property type="nucleotide sequence ID" value="NZ_MTHD01000001.1"/>
</dbReference>
<dbReference type="Gene3D" id="3.90.1070.10">
    <property type="match status" value="1"/>
</dbReference>
<dbReference type="InterPro" id="IPR012764">
    <property type="entry name" value="Gluc_glyc_Psyn"/>
</dbReference>
<dbReference type="InterPro" id="IPR006380">
    <property type="entry name" value="SPP-like_dom"/>
</dbReference>
<dbReference type="OrthoDB" id="9815690at2"/>
<proteinExistence type="inferred from homology"/>
<comment type="similarity">
    <text evidence="1">Belongs to the glycosyltransferase 20 family.</text>
</comment>
<dbReference type="Gene3D" id="3.40.50.2000">
    <property type="entry name" value="Glycogen Phosphorylase B"/>
    <property type="match status" value="2"/>
</dbReference>
<dbReference type="Pfam" id="PF05116">
    <property type="entry name" value="S6PP"/>
    <property type="match status" value="1"/>
</dbReference>
<dbReference type="Proteomes" id="UP000187526">
    <property type="component" value="Unassembled WGS sequence"/>
</dbReference>
<dbReference type="SUPFAM" id="SSF53756">
    <property type="entry name" value="UDP-Glycosyltransferase/glycogen phosphorylase"/>
    <property type="match status" value="1"/>
</dbReference>
<dbReference type="SFLD" id="SFLDG01140">
    <property type="entry name" value="C2.B:_Phosphomannomutase_and_P"/>
    <property type="match status" value="1"/>
</dbReference>
<name>A0A1R1ID45_9RHOO</name>
<dbReference type="PANTHER" id="PTHR10788">
    <property type="entry name" value="TREHALOSE-6-PHOSPHATE SYNTHASE"/>
    <property type="match status" value="1"/>
</dbReference>
<protein>
    <submittedName>
        <fullName evidence="3">Glucosylglycerol-phosphate synthase</fullName>
    </submittedName>
</protein>